<evidence type="ECO:0000313" key="3">
    <source>
        <dbReference type="EMBL" id="CEK10223.1"/>
    </source>
</evidence>
<protein>
    <submittedName>
        <fullName evidence="3">Oxidoreductase</fullName>
    </submittedName>
</protein>
<dbReference type="SUPFAM" id="SSF55347">
    <property type="entry name" value="Glyceraldehyde-3-phosphate dehydrogenase-like, C-terminal domain"/>
    <property type="match status" value="1"/>
</dbReference>
<dbReference type="KEGG" id="lha:LHA_1168"/>
<evidence type="ECO:0000259" key="2">
    <source>
        <dbReference type="Pfam" id="PF22725"/>
    </source>
</evidence>
<dbReference type="InterPro" id="IPR036291">
    <property type="entry name" value="NAD(P)-bd_dom_sf"/>
</dbReference>
<dbReference type="InterPro" id="IPR000683">
    <property type="entry name" value="Gfo/Idh/MocA-like_OxRdtase_N"/>
</dbReference>
<evidence type="ECO:0000259" key="1">
    <source>
        <dbReference type="Pfam" id="PF01408"/>
    </source>
</evidence>
<dbReference type="Pfam" id="PF01408">
    <property type="entry name" value="GFO_IDH_MocA"/>
    <property type="match status" value="1"/>
</dbReference>
<dbReference type="EMBL" id="LN681225">
    <property type="protein sequence ID" value="CEK10223.1"/>
    <property type="molecule type" value="Genomic_DNA"/>
</dbReference>
<dbReference type="Gene3D" id="3.30.360.10">
    <property type="entry name" value="Dihydrodipicolinate Reductase, domain 2"/>
    <property type="match status" value="1"/>
</dbReference>
<keyword evidence="4" id="KW-1185">Reference proteome</keyword>
<proteinExistence type="predicted"/>
<evidence type="ECO:0000313" key="4">
    <source>
        <dbReference type="Proteomes" id="UP000032803"/>
    </source>
</evidence>
<accession>A0A0A8UNB1</accession>
<dbReference type="InterPro" id="IPR051450">
    <property type="entry name" value="Gfo/Idh/MocA_Oxidoreductases"/>
</dbReference>
<gene>
    <name evidence="3" type="ORF">LHA_1168</name>
</gene>
<dbReference type="PANTHER" id="PTHR43377">
    <property type="entry name" value="BILIVERDIN REDUCTASE A"/>
    <property type="match status" value="1"/>
</dbReference>
<dbReference type="AlphaFoldDB" id="A0A0A8UNB1"/>
<dbReference type="PATRIC" id="fig|449.7.peg.3180"/>
<sequence length="326" mass="37128">MKRAVIIGLGSIAKRHASNLKKLYPDIKILAMSSSGKLQDSPIIDVDELATTINQVISFRPDFAIVASPATFHFQHAKELLKLNIPTLIEKPIAATRKDAKEMVVLANETKVPVSVAYCLRYLPAANIVKSILEENQLGPIYNVMAHVGQYLPDWRKDKDYRFSVSASLKLGGGALLELSHELDYLHWFLGELHLKYALLRNTNELNLDVEEIADVILSTDSGTICSVHLNLIQKKPQRYCNFVGEKGHLCWDLIENRVAIYTNEKENIIYHEPFWDRNTMYLLMLKDFMQKITSQNHCKRILSSAMHTVELIEKIKSQSNWGIKQ</sequence>
<feature type="domain" description="Gfo/Idh/MocA-like oxidoreductase N-terminal" evidence="1">
    <location>
        <begin position="3"/>
        <end position="118"/>
    </location>
</feature>
<dbReference type="STRING" id="449.LHA_1168"/>
<reference evidence="4" key="1">
    <citation type="submission" date="2014-09" db="EMBL/GenBank/DDBJ databases">
        <authorList>
            <person name="Gomez-Valero L."/>
        </authorList>
    </citation>
    <scope>NUCLEOTIDE SEQUENCE [LARGE SCALE GENOMIC DNA]</scope>
    <source>
        <strain evidence="4">ATCC35250</strain>
    </source>
</reference>
<dbReference type="RefSeq" id="WP_045105631.1">
    <property type="nucleotide sequence ID" value="NZ_LN681225.1"/>
</dbReference>
<dbReference type="GO" id="GO:0000166">
    <property type="term" value="F:nucleotide binding"/>
    <property type="evidence" value="ECO:0007669"/>
    <property type="project" value="InterPro"/>
</dbReference>
<dbReference type="Gene3D" id="3.40.50.720">
    <property type="entry name" value="NAD(P)-binding Rossmann-like Domain"/>
    <property type="match status" value="1"/>
</dbReference>
<dbReference type="Proteomes" id="UP000032803">
    <property type="component" value="Chromosome I"/>
</dbReference>
<dbReference type="PANTHER" id="PTHR43377:SF1">
    <property type="entry name" value="BILIVERDIN REDUCTASE A"/>
    <property type="match status" value="1"/>
</dbReference>
<dbReference type="SUPFAM" id="SSF51735">
    <property type="entry name" value="NAD(P)-binding Rossmann-fold domains"/>
    <property type="match status" value="1"/>
</dbReference>
<name>A0A0A8UNB1_LEGHA</name>
<dbReference type="Pfam" id="PF22725">
    <property type="entry name" value="GFO_IDH_MocA_C3"/>
    <property type="match status" value="1"/>
</dbReference>
<dbReference type="InterPro" id="IPR055170">
    <property type="entry name" value="GFO_IDH_MocA-like_dom"/>
</dbReference>
<feature type="domain" description="GFO/IDH/MocA-like oxidoreductase" evidence="2">
    <location>
        <begin position="129"/>
        <end position="250"/>
    </location>
</feature>
<dbReference type="HOGENOM" id="CLU_023194_10_1_6"/>
<organism evidence="3 4">
    <name type="scientific">Legionella hackeliae</name>
    <dbReference type="NCBI Taxonomy" id="449"/>
    <lineage>
        <taxon>Bacteria</taxon>
        <taxon>Pseudomonadati</taxon>
        <taxon>Pseudomonadota</taxon>
        <taxon>Gammaproteobacteria</taxon>
        <taxon>Legionellales</taxon>
        <taxon>Legionellaceae</taxon>
        <taxon>Legionella</taxon>
    </lineage>
</organism>
<dbReference type="OrthoDB" id="9781031at2"/>